<gene>
    <name evidence="2" type="ORF">ACFO4O_01075</name>
</gene>
<dbReference type="EMBL" id="JBHSGU010000001">
    <property type="protein sequence ID" value="MFC4698752.1"/>
    <property type="molecule type" value="Genomic_DNA"/>
</dbReference>
<dbReference type="Proteomes" id="UP001595897">
    <property type="component" value="Unassembled WGS sequence"/>
</dbReference>
<name>A0ABV9LQG7_9ALTE</name>
<dbReference type="RefSeq" id="WP_382405397.1">
    <property type="nucleotide sequence ID" value="NZ_JBHSGU010000001.1"/>
</dbReference>
<evidence type="ECO:0000313" key="2">
    <source>
        <dbReference type="EMBL" id="MFC4698752.1"/>
    </source>
</evidence>
<organism evidence="2 3">
    <name type="scientific">Glaciecola siphonariae</name>
    <dbReference type="NCBI Taxonomy" id="521012"/>
    <lineage>
        <taxon>Bacteria</taxon>
        <taxon>Pseudomonadati</taxon>
        <taxon>Pseudomonadota</taxon>
        <taxon>Gammaproteobacteria</taxon>
        <taxon>Alteromonadales</taxon>
        <taxon>Alteromonadaceae</taxon>
        <taxon>Glaciecola</taxon>
    </lineage>
</organism>
<reference evidence="3" key="1">
    <citation type="journal article" date="2019" name="Int. J. Syst. Evol. Microbiol.">
        <title>The Global Catalogue of Microorganisms (GCM) 10K type strain sequencing project: providing services to taxonomists for standard genome sequencing and annotation.</title>
        <authorList>
            <consortium name="The Broad Institute Genomics Platform"/>
            <consortium name="The Broad Institute Genome Sequencing Center for Infectious Disease"/>
            <person name="Wu L."/>
            <person name="Ma J."/>
        </authorList>
    </citation>
    <scope>NUCLEOTIDE SEQUENCE [LARGE SCALE GENOMIC DNA]</scope>
    <source>
        <strain evidence="3">KACC 12507</strain>
    </source>
</reference>
<feature type="coiled-coil region" evidence="1">
    <location>
        <begin position="70"/>
        <end position="97"/>
    </location>
</feature>
<accession>A0ABV9LQG7</accession>
<evidence type="ECO:0000313" key="3">
    <source>
        <dbReference type="Proteomes" id="UP001595897"/>
    </source>
</evidence>
<evidence type="ECO:0000256" key="1">
    <source>
        <dbReference type="SAM" id="Coils"/>
    </source>
</evidence>
<proteinExistence type="predicted"/>
<evidence type="ECO:0008006" key="4">
    <source>
        <dbReference type="Google" id="ProtNLM"/>
    </source>
</evidence>
<sequence>MTSTIHTTARLHASLFSKVRCTVNGIDLPRLRIHNKVITGAALCFIWALGIHSAAAQAQNESVQTTPALESQLAEEIETLKQAMINLNRDLFILEEDLLFPASTQVAVYLSMDVGEYFALDSVEVKINDDTATQYLYTERQVNALYRGGVQRLYVGNVGQGEHELTAFFIGIGPQGREYKRGLTLSFEKTDEPLAIELSVIDSTRKQQPTFSAKTL</sequence>
<keyword evidence="3" id="KW-1185">Reference proteome</keyword>
<protein>
    <recommendedName>
        <fullName evidence="4">AraC family transcriptional regulator</fullName>
    </recommendedName>
</protein>
<keyword evidence="1" id="KW-0175">Coiled coil</keyword>
<comment type="caution">
    <text evidence="2">The sequence shown here is derived from an EMBL/GenBank/DDBJ whole genome shotgun (WGS) entry which is preliminary data.</text>
</comment>